<keyword evidence="1" id="KW-0732">Signal</keyword>
<dbReference type="Proteomes" id="UP000326924">
    <property type="component" value="Unassembled WGS sequence"/>
</dbReference>
<evidence type="ECO:0000313" key="2">
    <source>
        <dbReference type="EMBL" id="KAA8895433.1"/>
    </source>
</evidence>
<organism evidence="2 3">
    <name type="scientific">Sphaerosporella brunnea</name>
    <dbReference type="NCBI Taxonomy" id="1250544"/>
    <lineage>
        <taxon>Eukaryota</taxon>
        <taxon>Fungi</taxon>
        <taxon>Dikarya</taxon>
        <taxon>Ascomycota</taxon>
        <taxon>Pezizomycotina</taxon>
        <taxon>Pezizomycetes</taxon>
        <taxon>Pezizales</taxon>
        <taxon>Pyronemataceae</taxon>
        <taxon>Sphaerosporella</taxon>
    </lineage>
</organism>
<gene>
    <name evidence="2" type="ORF">FN846DRAFT_339187</name>
</gene>
<evidence type="ECO:0000313" key="3">
    <source>
        <dbReference type="Proteomes" id="UP000326924"/>
    </source>
</evidence>
<protein>
    <submittedName>
        <fullName evidence="2">Uncharacterized protein</fullName>
    </submittedName>
</protein>
<proteinExistence type="predicted"/>
<dbReference type="OrthoDB" id="4216327at2759"/>
<feature type="chain" id="PRO_5023917697" evidence="1">
    <location>
        <begin position="23"/>
        <end position="110"/>
    </location>
</feature>
<dbReference type="EMBL" id="VXIS01000265">
    <property type="protein sequence ID" value="KAA8895433.1"/>
    <property type="molecule type" value="Genomic_DNA"/>
</dbReference>
<sequence length="110" mass="11928">MKASVITTALLSTLLSAAPAFAADCSGANWGQPDMGLYWTVREVVCNCFGSGQTSCNYDNQYVSFSFTGATPSTQLCWDSTENVINQCISNGWQIGTYIYSGTTLKIQRK</sequence>
<comment type="caution">
    <text evidence="2">The sequence shown here is derived from an EMBL/GenBank/DDBJ whole genome shotgun (WGS) entry which is preliminary data.</text>
</comment>
<dbReference type="AlphaFoldDB" id="A0A5J5EJS2"/>
<reference evidence="2 3" key="1">
    <citation type="submission" date="2019-09" db="EMBL/GenBank/DDBJ databases">
        <title>Draft genome of the ectomycorrhizal ascomycete Sphaerosporella brunnea.</title>
        <authorList>
            <consortium name="DOE Joint Genome Institute"/>
            <person name="Benucci G.M."/>
            <person name="Marozzi G."/>
            <person name="Antonielli L."/>
            <person name="Sanchez S."/>
            <person name="Marco P."/>
            <person name="Wang X."/>
            <person name="Falini L.B."/>
            <person name="Barry K."/>
            <person name="Haridas S."/>
            <person name="Lipzen A."/>
            <person name="Labutti K."/>
            <person name="Grigoriev I.V."/>
            <person name="Murat C."/>
            <person name="Martin F."/>
            <person name="Albertini E."/>
            <person name="Donnini D."/>
            <person name="Bonito G."/>
        </authorList>
    </citation>
    <scope>NUCLEOTIDE SEQUENCE [LARGE SCALE GENOMIC DNA]</scope>
    <source>
        <strain evidence="2 3">Sb_GMNB300</strain>
    </source>
</reference>
<keyword evidence="3" id="KW-1185">Reference proteome</keyword>
<evidence type="ECO:0000256" key="1">
    <source>
        <dbReference type="SAM" id="SignalP"/>
    </source>
</evidence>
<name>A0A5J5EJS2_9PEZI</name>
<accession>A0A5J5EJS2</accession>
<dbReference type="InParanoid" id="A0A5J5EJS2"/>
<feature type="signal peptide" evidence="1">
    <location>
        <begin position="1"/>
        <end position="22"/>
    </location>
</feature>